<feature type="domain" description="Aminotransferase class I/classII large" evidence="10">
    <location>
        <begin position="24"/>
        <end position="356"/>
    </location>
</feature>
<dbReference type="Pfam" id="PF00155">
    <property type="entry name" value="Aminotran_1_2"/>
    <property type="match status" value="1"/>
</dbReference>
<dbReference type="RefSeq" id="WP_147668716.1">
    <property type="nucleotide sequence ID" value="NZ_CP120678.1"/>
</dbReference>
<evidence type="ECO:0000256" key="7">
    <source>
        <dbReference type="ARBA" id="ARBA00023239"/>
    </source>
</evidence>
<accession>A0A9Y2AJD3</accession>
<dbReference type="InterPro" id="IPR004839">
    <property type="entry name" value="Aminotransferase_I/II_large"/>
</dbReference>
<gene>
    <name evidence="11" type="primary">cobD</name>
    <name evidence="11" type="ORF">P3F81_06305</name>
</gene>
<comment type="function">
    <text evidence="2">Decarboxylates L-threonine-O-3-phosphate to yield (R)-1-amino-2-propanol O-2-phosphate, the precursor for the linkage between the nucleotide loop and the corrin ring in cobalamin.</text>
</comment>
<evidence type="ECO:0000259" key="10">
    <source>
        <dbReference type="Pfam" id="PF00155"/>
    </source>
</evidence>
<dbReference type="GO" id="GO:0048472">
    <property type="term" value="F:threonine-phosphate decarboxylase activity"/>
    <property type="evidence" value="ECO:0007669"/>
    <property type="project" value="UniProtKB-EC"/>
</dbReference>
<dbReference type="CDD" id="cd00609">
    <property type="entry name" value="AAT_like"/>
    <property type="match status" value="1"/>
</dbReference>
<dbReference type="Gene3D" id="3.90.1150.10">
    <property type="entry name" value="Aspartate Aminotransferase, domain 1"/>
    <property type="match status" value="1"/>
</dbReference>
<dbReference type="InterPro" id="IPR015421">
    <property type="entry name" value="PyrdxlP-dep_Trfase_major"/>
</dbReference>
<organism evidence="11 12">
    <name type="scientific">Selenobaculum gibii</name>
    <dbReference type="NCBI Taxonomy" id="3054208"/>
    <lineage>
        <taxon>Bacteria</taxon>
        <taxon>Bacillati</taxon>
        <taxon>Bacillota</taxon>
        <taxon>Negativicutes</taxon>
        <taxon>Selenomonadales</taxon>
        <taxon>Selenomonadaceae</taxon>
        <taxon>Selenobaculum</taxon>
    </lineage>
</organism>
<dbReference type="NCBIfam" id="TIGR01140">
    <property type="entry name" value="L_thr_O3P_dcar"/>
    <property type="match status" value="1"/>
</dbReference>
<evidence type="ECO:0000256" key="1">
    <source>
        <dbReference type="ARBA" id="ARBA00001933"/>
    </source>
</evidence>
<dbReference type="KEGG" id="sgbi:P3F81_06305"/>
<keyword evidence="6" id="KW-0663">Pyridoxal phosphate</keyword>
<dbReference type="PANTHER" id="PTHR42885">
    <property type="entry name" value="HISTIDINOL-PHOSPHATE AMINOTRANSFERASE-RELATED"/>
    <property type="match status" value="1"/>
</dbReference>
<evidence type="ECO:0000256" key="5">
    <source>
        <dbReference type="ARBA" id="ARBA00022573"/>
    </source>
</evidence>
<evidence type="ECO:0000256" key="3">
    <source>
        <dbReference type="ARBA" id="ARBA00004953"/>
    </source>
</evidence>
<evidence type="ECO:0000256" key="8">
    <source>
        <dbReference type="ARBA" id="ARBA00029996"/>
    </source>
</evidence>
<dbReference type="Gene3D" id="3.40.640.10">
    <property type="entry name" value="Type I PLP-dependent aspartate aminotransferase-like (Major domain)"/>
    <property type="match status" value="1"/>
</dbReference>
<evidence type="ECO:0000256" key="6">
    <source>
        <dbReference type="ARBA" id="ARBA00022898"/>
    </source>
</evidence>
<evidence type="ECO:0000313" key="11">
    <source>
        <dbReference type="EMBL" id="WIW71904.1"/>
    </source>
</evidence>
<comment type="pathway">
    <text evidence="3">Cofactor biosynthesis; adenosylcobalamin biosynthesis.</text>
</comment>
<dbReference type="AlphaFoldDB" id="A0A9Y2AJD3"/>
<reference evidence="11" key="1">
    <citation type="submission" date="2023-03" db="EMBL/GenBank/DDBJ databases">
        <title>Selenobaculum gbiensis gen. nov. sp. nov., a new bacterium isolated from the gut microbiota of IBD patient.</title>
        <authorList>
            <person name="Yeo S."/>
            <person name="Park H."/>
            <person name="Huh C.S."/>
        </authorList>
    </citation>
    <scope>NUCLEOTIDE SEQUENCE</scope>
    <source>
        <strain evidence="11">ICN-92133</strain>
    </source>
</reference>
<dbReference type="PROSITE" id="PS00105">
    <property type="entry name" value="AA_TRANSFER_CLASS_1"/>
    <property type="match status" value="1"/>
</dbReference>
<comment type="catalytic activity">
    <reaction evidence="9">
        <text>O-phospho-L-threonine + H(+) = (R)-1-aminopropan-2-yl phosphate + CO2</text>
        <dbReference type="Rhea" id="RHEA:11492"/>
        <dbReference type="ChEBI" id="CHEBI:15378"/>
        <dbReference type="ChEBI" id="CHEBI:16526"/>
        <dbReference type="ChEBI" id="CHEBI:58563"/>
        <dbReference type="ChEBI" id="CHEBI:58675"/>
        <dbReference type="EC" id="4.1.1.81"/>
    </reaction>
</comment>
<evidence type="ECO:0000313" key="12">
    <source>
        <dbReference type="Proteomes" id="UP001243623"/>
    </source>
</evidence>
<dbReference type="InterPro" id="IPR004838">
    <property type="entry name" value="NHTrfase_class1_PyrdxlP-BS"/>
</dbReference>
<dbReference type="EC" id="4.1.1.81" evidence="4"/>
<keyword evidence="7 11" id="KW-0456">Lyase</keyword>
<comment type="cofactor">
    <cofactor evidence="1">
        <name>pyridoxal 5'-phosphate</name>
        <dbReference type="ChEBI" id="CHEBI:597326"/>
    </cofactor>
</comment>
<dbReference type="PANTHER" id="PTHR42885:SF1">
    <property type="entry name" value="THREONINE-PHOSPHATE DECARBOXYLASE"/>
    <property type="match status" value="1"/>
</dbReference>
<dbReference type="GO" id="GO:0030170">
    <property type="term" value="F:pyridoxal phosphate binding"/>
    <property type="evidence" value="ECO:0007669"/>
    <property type="project" value="InterPro"/>
</dbReference>
<keyword evidence="5" id="KW-0169">Cobalamin biosynthesis</keyword>
<dbReference type="InterPro" id="IPR015422">
    <property type="entry name" value="PyrdxlP-dep_Trfase_small"/>
</dbReference>
<evidence type="ECO:0000256" key="9">
    <source>
        <dbReference type="ARBA" id="ARBA00048531"/>
    </source>
</evidence>
<protein>
    <recommendedName>
        <fullName evidence="4">threonine-phosphate decarboxylase</fullName>
        <ecNumber evidence="4">4.1.1.81</ecNumber>
    </recommendedName>
    <alternativeName>
        <fullName evidence="8">L-threonine-O-3-phosphate decarboxylase</fullName>
    </alternativeName>
</protein>
<dbReference type="EMBL" id="CP120678">
    <property type="protein sequence ID" value="WIW71904.1"/>
    <property type="molecule type" value="Genomic_DNA"/>
</dbReference>
<dbReference type="InterPro" id="IPR015424">
    <property type="entry name" value="PyrdxlP-dep_Trfase"/>
</dbReference>
<dbReference type="InterPro" id="IPR005860">
    <property type="entry name" value="CobD"/>
</dbReference>
<evidence type="ECO:0000256" key="4">
    <source>
        <dbReference type="ARBA" id="ARBA00012285"/>
    </source>
</evidence>
<dbReference type="SUPFAM" id="SSF53383">
    <property type="entry name" value="PLP-dependent transferases"/>
    <property type="match status" value="1"/>
</dbReference>
<name>A0A9Y2AJD3_9FIRM</name>
<keyword evidence="12" id="KW-1185">Reference proteome</keyword>
<sequence>MDQDKFIHGGNIHSFLRKTSAEAKVLDFSANINPLGLSFQVKNTILNSIAEIIHYPDPACYSLKKTIAEFYQINKKKIIIGNGAVELLYILCHVLRPKQALILAPSFSEYERAARAAHSKINYFYLSEQDNFLFPTETLIKKLKNIDLCFIGNPNNPTGNLLTIEEIEKILIAAKKENCYIVLDESFIDFVKNDSLYTARSLLDKFENLILLQSLTKFYAIPGLRLGFAAMSEQLIKKLELAKDPWNVNVLAQKAGIAGLKDIEYQIKTKQFVQKSKDSFFHQLANISNLKIYNPSVNFILLKILNETMEAQHLKTLLMKKNILIRDCSNYPGLNNFFVRIAVKSEAENQILLREIKTIFEARR</sequence>
<dbReference type="Proteomes" id="UP001243623">
    <property type="component" value="Chromosome"/>
</dbReference>
<evidence type="ECO:0000256" key="2">
    <source>
        <dbReference type="ARBA" id="ARBA00003444"/>
    </source>
</evidence>
<proteinExistence type="predicted"/>
<dbReference type="GO" id="GO:0009236">
    <property type="term" value="P:cobalamin biosynthetic process"/>
    <property type="evidence" value="ECO:0007669"/>
    <property type="project" value="UniProtKB-KW"/>
</dbReference>